<dbReference type="RefSeq" id="XP_016932242.3">
    <property type="nucleotide sequence ID" value="XM_017076753.4"/>
</dbReference>
<dbReference type="Proteomes" id="UP001652628">
    <property type="component" value="Chromosome 2L"/>
</dbReference>
<dbReference type="GeneID" id="108011581"/>
<dbReference type="PANTHER" id="PTHR31025:SF9">
    <property type="entry name" value="SI:DKEY-286J15.1"/>
    <property type="match status" value="1"/>
</dbReference>
<dbReference type="AlphaFoldDB" id="A0AB39ZBG7"/>
<name>A0AB39ZBG7_DROSZ</name>
<evidence type="ECO:0008006" key="3">
    <source>
        <dbReference type="Google" id="ProtNLM"/>
    </source>
</evidence>
<evidence type="ECO:0000313" key="2">
    <source>
        <dbReference type="RefSeq" id="XP_016932242.3"/>
    </source>
</evidence>
<proteinExistence type="predicted"/>
<dbReference type="PANTHER" id="PTHR31025">
    <property type="entry name" value="SI:CH211-196P9.1-RELATED"/>
    <property type="match status" value="1"/>
</dbReference>
<sequence length="492" mass="57447">MFDVELKELLESWGFGHWFQYFTDEEITIKRLNYITEDDLTYIFRDSKLGEKIEFRYHLTEWKKKFGLEKLVITTPYVAADLDAEDFGQAQSSTSSSISKIVWQSNKVVMDLDLILNEHPTGHYVKRAVSDGNPVNDATRKIIIEAIVNFIIKHKVKPTRSDFEKISSEIEEKFNDDKKIYYNNVGTRAAGRLYDKYHNTVKKLKKCGELFDSSTNKKDSHNVTFINEEASDAREWLKVNSEPWSEVYEMWRKTYTLRRDDILNANGQETAICYVLSQWPQFSNFLGYGLVDMDFKALYPESTSLIFKWQSFKEKILPILNTKLTDSVDINYLEQINAQAEGSDQLLALLLHVLLRSLGKRKARDKVFTKSIKDSQLSFMIQGVRHSDVENEIQLLRTTLYNRGESMHPIIVAEGFDLSCSKVYMLYNDIKYALPSFLSVFDICFKMFHVLHLKYPSDCSEFWLFVQKYFYEINLDDDMVSPSILCLISDLR</sequence>
<accession>A0AB39ZBG7</accession>
<keyword evidence="1" id="KW-1185">Reference proteome</keyword>
<evidence type="ECO:0000313" key="1">
    <source>
        <dbReference type="Proteomes" id="UP001652628"/>
    </source>
</evidence>
<gene>
    <name evidence="2" type="primary">LOC108011581</name>
</gene>
<protein>
    <recommendedName>
        <fullName evidence="3">SAM domain-containing protein</fullName>
    </recommendedName>
</protein>
<organism evidence="1 2">
    <name type="scientific">Drosophila suzukii</name>
    <name type="common">Spotted-wing drosophila fruit fly</name>
    <dbReference type="NCBI Taxonomy" id="28584"/>
    <lineage>
        <taxon>Eukaryota</taxon>
        <taxon>Metazoa</taxon>
        <taxon>Ecdysozoa</taxon>
        <taxon>Arthropoda</taxon>
        <taxon>Hexapoda</taxon>
        <taxon>Insecta</taxon>
        <taxon>Pterygota</taxon>
        <taxon>Neoptera</taxon>
        <taxon>Endopterygota</taxon>
        <taxon>Diptera</taxon>
        <taxon>Brachycera</taxon>
        <taxon>Muscomorpha</taxon>
        <taxon>Ephydroidea</taxon>
        <taxon>Drosophilidae</taxon>
        <taxon>Drosophila</taxon>
        <taxon>Sophophora</taxon>
    </lineage>
</organism>
<reference evidence="2" key="1">
    <citation type="submission" date="2025-08" db="UniProtKB">
        <authorList>
            <consortium name="RefSeq"/>
        </authorList>
    </citation>
    <scope>IDENTIFICATION</scope>
</reference>